<protein>
    <submittedName>
        <fullName evidence="1">Uncharacterized protein</fullName>
    </submittedName>
</protein>
<evidence type="ECO:0000313" key="2">
    <source>
        <dbReference type="Proteomes" id="UP000249524"/>
    </source>
</evidence>
<dbReference type="RefSeq" id="WP_111278085.1">
    <property type="nucleotide sequence ID" value="NZ_QFYS01000011.1"/>
</dbReference>
<dbReference type="Proteomes" id="UP000249524">
    <property type="component" value="Unassembled WGS sequence"/>
</dbReference>
<dbReference type="AlphaFoldDB" id="A0A328B5Y0"/>
<proteinExistence type="predicted"/>
<name>A0A328B5Y0_9CAUL</name>
<sequence>MSKIVLGGEFDGALRERTRRVLHEAGAKLASSEWGIGGSQELTVEEWILDGATLILEAKTYMGLSLSGPDDLVVRITDALGSSQAT</sequence>
<dbReference type="OrthoDB" id="7210948at2"/>
<gene>
    <name evidence="1" type="ORF">DJ019_19180</name>
</gene>
<dbReference type="EMBL" id="QFYS01000011">
    <property type="protein sequence ID" value="RAK62543.1"/>
    <property type="molecule type" value="Genomic_DNA"/>
</dbReference>
<reference evidence="1 2" key="1">
    <citation type="submission" date="2018-05" db="EMBL/GenBank/DDBJ databases">
        <authorList>
            <person name="Lanie J.A."/>
            <person name="Ng W.-L."/>
            <person name="Kazmierczak K.M."/>
            <person name="Andrzejewski T.M."/>
            <person name="Davidsen T.M."/>
            <person name="Wayne K.J."/>
            <person name="Tettelin H."/>
            <person name="Glass J.I."/>
            <person name="Rusch D."/>
            <person name="Podicherti R."/>
            <person name="Tsui H.-C.T."/>
            <person name="Winkler M.E."/>
        </authorList>
    </citation>
    <scope>NUCLEOTIDE SEQUENCE [LARGE SCALE GENOMIC DNA]</scope>
    <source>
        <strain evidence="1 2">BUT-10</strain>
    </source>
</reference>
<comment type="caution">
    <text evidence="1">The sequence shown here is derived from an EMBL/GenBank/DDBJ whole genome shotgun (WGS) entry which is preliminary data.</text>
</comment>
<organism evidence="1 2">
    <name type="scientific">Phenylobacterium kunshanense</name>
    <dbReference type="NCBI Taxonomy" id="1445034"/>
    <lineage>
        <taxon>Bacteria</taxon>
        <taxon>Pseudomonadati</taxon>
        <taxon>Pseudomonadota</taxon>
        <taxon>Alphaproteobacteria</taxon>
        <taxon>Caulobacterales</taxon>
        <taxon>Caulobacteraceae</taxon>
        <taxon>Phenylobacterium</taxon>
    </lineage>
</organism>
<accession>A0A328B5Y0</accession>
<keyword evidence="2" id="KW-1185">Reference proteome</keyword>
<evidence type="ECO:0000313" key="1">
    <source>
        <dbReference type="EMBL" id="RAK62543.1"/>
    </source>
</evidence>